<sequence>MAVGRGGGGGENMPCSSVAVSSGEFRRQPKLTVAISSPVEAETGRGNRKNPLASNPRNSVWALACGACGWFGPLGPPNKGYLQWSPAQNVVVGQDILTSVAFSIPACLQYLGPALSWPIAKVAPTARLPPSYNSLCALSLLSLMGTSKCFLFMRILILTTMAISVAMNAAIIGALVTKRDCKFAELMRLPDIFLVLFVLLCFDFSIYLAFNLLWPARTSVDEKICSQVLLENGHDYKVGNKRNPLTDHLLGELEDTIKMVGIGHDPVLASEYETTLQEQVMVFDQQDETFDIGETPLSKKSKDHLGQTVGKEAPVSEALHVDTTDSVSCHDSLFLSEHECNARNLILPYRQASTSESHSVKNMLAMINYLAVEGFANGEVVRDAVSTALSQQVAELISIRRKEINDTVRFCNEYASRMKSKVRVFFPSHHQFADILDDFWGNLFDLHGKLTEKGNAIRLDLLIGLDVEEIKSCPCYFDVLPGGNNMCPEHGNCTLPAVVAFRKRIMDSFLTEDPSLLKDEEVSYFAMENDQVQYEVPIGMGSPLEELNKMEVLVKKCPSQQVAQQASKTNVYFSYNELKGLLLTSFRACILNISHIKKADWLIDNRGGYDEKLVGLAAEMVIFGDIHPSGVFCPNAVVDPDGKIFNLCTSTLGCGDGCMWLPTLLISFGVWCISRIFEVLLSAKEPLLFGKYSRVLNRLQGILDPAFLKPVQPVSICPCTKTVPGARSVRMADGKRISVEAVLEMLMEVEATIFSAKHAEAYGREKKDLKSVLNRYKLLLSKVASQE</sequence>
<dbReference type="EMBL" id="CAJGYO010000007">
    <property type="protein sequence ID" value="CAD6243435.1"/>
    <property type="molecule type" value="Genomic_DNA"/>
</dbReference>
<accession>A0A811PM25</accession>
<evidence type="ECO:0000313" key="3">
    <source>
        <dbReference type="Proteomes" id="UP000604825"/>
    </source>
</evidence>
<dbReference type="Proteomes" id="UP000604825">
    <property type="component" value="Unassembled WGS sequence"/>
</dbReference>
<evidence type="ECO:0000313" key="2">
    <source>
        <dbReference type="EMBL" id="CAD6243435.1"/>
    </source>
</evidence>
<feature type="transmembrane region" description="Helical" evidence="1">
    <location>
        <begin position="151"/>
        <end position="177"/>
    </location>
</feature>
<protein>
    <submittedName>
        <fullName evidence="2">Uncharacterized protein</fullName>
    </submittedName>
</protein>
<keyword evidence="3" id="KW-1185">Reference proteome</keyword>
<feature type="transmembrane region" description="Helical" evidence="1">
    <location>
        <begin position="189"/>
        <end position="214"/>
    </location>
</feature>
<name>A0A811PM25_9POAL</name>
<dbReference type="AlphaFoldDB" id="A0A811PM25"/>
<keyword evidence="1" id="KW-0812">Transmembrane</keyword>
<reference evidence="2" key="1">
    <citation type="submission" date="2020-10" db="EMBL/GenBank/DDBJ databases">
        <authorList>
            <person name="Han B."/>
            <person name="Lu T."/>
            <person name="Zhao Q."/>
            <person name="Huang X."/>
            <person name="Zhao Y."/>
        </authorList>
    </citation>
    <scope>NUCLEOTIDE SEQUENCE</scope>
</reference>
<keyword evidence="1" id="KW-0472">Membrane</keyword>
<comment type="caution">
    <text evidence="2">The sequence shown here is derived from an EMBL/GenBank/DDBJ whole genome shotgun (WGS) entry which is preliminary data.</text>
</comment>
<keyword evidence="1" id="KW-1133">Transmembrane helix</keyword>
<gene>
    <name evidence="2" type="ORF">NCGR_LOCUS28581</name>
</gene>
<evidence type="ECO:0000256" key="1">
    <source>
        <dbReference type="SAM" id="Phobius"/>
    </source>
</evidence>
<dbReference type="OrthoDB" id="636737at2759"/>
<proteinExistence type="predicted"/>
<organism evidence="2 3">
    <name type="scientific">Miscanthus lutarioriparius</name>
    <dbReference type="NCBI Taxonomy" id="422564"/>
    <lineage>
        <taxon>Eukaryota</taxon>
        <taxon>Viridiplantae</taxon>
        <taxon>Streptophyta</taxon>
        <taxon>Embryophyta</taxon>
        <taxon>Tracheophyta</taxon>
        <taxon>Spermatophyta</taxon>
        <taxon>Magnoliopsida</taxon>
        <taxon>Liliopsida</taxon>
        <taxon>Poales</taxon>
        <taxon>Poaceae</taxon>
        <taxon>PACMAD clade</taxon>
        <taxon>Panicoideae</taxon>
        <taxon>Andropogonodae</taxon>
        <taxon>Andropogoneae</taxon>
        <taxon>Saccharinae</taxon>
        <taxon>Miscanthus</taxon>
    </lineage>
</organism>